<evidence type="ECO:0000313" key="5">
    <source>
        <dbReference type="Proteomes" id="UP001497512"/>
    </source>
</evidence>
<feature type="transmembrane region" description="Helical" evidence="2">
    <location>
        <begin position="365"/>
        <end position="386"/>
    </location>
</feature>
<feature type="domain" description="DUF4220" evidence="3">
    <location>
        <begin position="105"/>
        <end position="445"/>
    </location>
</feature>
<keyword evidence="2" id="KW-1133">Transmembrane helix</keyword>
<sequence length="942" mass="106025">MAPNTSTIVRQIYTQSQLVGAAVMVLQTWRTVSARHEPQKPIRVLANGAGSVASAPCSPDPGILHVLDDEIIPATGLLLSLFFQLLMLITGWLRERTSKASAFAWTAYVSADILVFYLLGLLTRTESHTGVYGLWSALLIYHLGGPDNFTAYERADSELWMRHLLSLIQQVATAAYIIAVNTRGWLLIPTLIVFVIGVTRYWERNSALRHSSRTGINKAISPIYLYMMNYSALRRRRRSDGTDMLELLLAGGSEWIEKFRSGQDPERDPNVVSTGAIERELEFSTPALTDWAIRLTVASASATAYLRRLVSVARGEQFLHVAPTRNLWFDTYLQDKQKWLPYIHMEQNFLYNLLYAKPVDSERHLLLMLLRMFSSFALVAALLITFWRGSKETWDGHASFKVTTYIVLAVGSAVEVAYFIRLVFSKGAVVAMLVAQVRTQRRLRAVRSRVGKFFLAAELSINRFVCEKAMRMAMFLEDNILTLKIVYVPPSSRNFLVGIPLPCAILLRMLMVFPRLFHKLAVVCLDQTGINLGPGTDRGWEMLSWTFREECDIETEFSKIQASQEEAVVAIFEPLLQITQANKNRRSEPASVPNAIPLYSRACRDTLISFYYSDWEHVLIIFWLATLKVLRIENYETSDHNSHHSSCLNGSNKSQPDVHANTHVESRLPEDSNVHELDLDPDTAGIELSTDQGENLNQRNTGNMEVTSDRNIMDPNLGDDNSGDPGSDRTDAMISDHDPGSTQSVTTNSEVADRTKAVWQMLYVNRLLTVCPQLLPTQLDVTKELVKSSLAQAEADIKDPSRWLENTRQEVSELGEAIRVQFRLGNGTEVEGFPLEGHWRNQVQFRLGNGTEVEGFPFEGHLSDQVEQFSDCQWASNHLAVLLLQMHAAKRWEVLRTSGCWFIACLAQASKVEEHCAMLRDGGELLTTLWILSSDLGGGAQY</sequence>
<feature type="compositionally biased region" description="Polar residues" evidence="1">
    <location>
        <begin position="644"/>
        <end position="655"/>
    </location>
</feature>
<gene>
    <name evidence="4" type="ORF">CSSPTR1EN2_LOCUS13089</name>
</gene>
<feature type="region of interest" description="Disordered" evidence="1">
    <location>
        <begin position="683"/>
        <end position="746"/>
    </location>
</feature>
<organism evidence="4 5">
    <name type="scientific">Sphagnum troendelagicum</name>
    <dbReference type="NCBI Taxonomy" id="128251"/>
    <lineage>
        <taxon>Eukaryota</taxon>
        <taxon>Viridiplantae</taxon>
        <taxon>Streptophyta</taxon>
        <taxon>Embryophyta</taxon>
        <taxon>Bryophyta</taxon>
        <taxon>Sphagnophytina</taxon>
        <taxon>Sphagnopsida</taxon>
        <taxon>Sphagnales</taxon>
        <taxon>Sphagnaceae</taxon>
        <taxon>Sphagnum</taxon>
    </lineage>
</organism>
<feature type="transmembrane region" description="Helical" evidence="2">
    <location>
        <begin position="100"/>
        <end position="120"/>
    </location>
</feature>
<dbReference type="InterPro" id="IPR025315">
    <property type="entry name" value="DUF4220"/>
</dbReference>
<reference evidence="4" key="1">
    <citation type="submission" date="2024-02" db="EMBL/GenBank/DDBJ databases">
        <authorList>
            <consortium name="ELIXIR-Norway"/>
            <consortium name="Elixir Norway"/>
        </authorList>
    </citation>
    <scope>NUCLEOTIDE SEQUENCE</scope>
</reference>
<dbReference type="Pfam" id="PF13968">
    <property type="entry name" value="DUF4220"/>
    <property type="match status" value="1"/>
</dbReference>
<accession>A0ABP0U9I0</accession>
<dbReference type="Pfam" id="PF04578">
    <property type="entry name" value="DUF594"/>
    <property type="match status" value="1"/>
</dbReference>
<feature type="transmembrane region" description="Helical" evidence="2">
    <location>
        <begin position="406"/>
        <end position="434"/>
    </location>
</feature>
<feature type="transmembrane region" description="Helical" evidence="2">
    <location>
        <begin position="185"/>
        <end position="202"/>
    </location>
</feature>
<keyword evidence="2" id="KW-0472">Membrane</keyword>
<feature type="region of interest" description="Disordered" evidence="1">
    <location>
        <begin position="640"/>
        <end position="660"/>
    </location>
</feature>
<protein>
    <recommendedName>
        <fullName evidence="3">DUF4220 domain-containing protein</fullName>
    </recommendedName>
</protein>
<feature type="transmembrane region" description="Helical" evidence="2">
    <location>
        <begin position="495"/>
        <end position="517"/>
    </location>
</feature>
<keyword evidence="2" id="KW-0812">Transmembrane</keyword>
<proteinExistence type="predicted"/>
<dbReference type="EMBL" id="OZ019894">
    <property type="protein sequence ID" value="CAK9215940.1"/>
    <property type="molecule type" value="Genomic_DNA"/>
</dbReference>
<dbReference type="Proteomes" id="UP001497512">
    <property type="component" value="Chromosome 2"/>
</dbReference>
<name>A0ABP0U9I0_9BRYO</name>
<dbReference type="InterPro" id="IPR007658">
    <property type="entry name" value="DUF594"/>
</dbReference>
<evidence type="ECO:0000256" key="2">
    <source>
        <dbReference type="SAM" id="Phobius"/>
    </source>
</evidence>
<evidence type="ECO:0000313" key="4">
    <source>
        <dbReference type="EMBL" id="CAK9215940.1"/>
    </source>
</evidence>
<keyword evidence="5" id="KW-1185">Reference proteome</keyword>
<feature type="transmembrane region" description="Helical" evidence="2">
    <location>
        <begin position="71"/>
        <end position="93"/>
    </location>
</feature>
<feature type="compositionally biased region" description="Basic and acidic residues" evidence="1">
    <location>
        <begin position="726"/>
        <end position="739"/>
    </location>
</feature>
<dbReference type="PANTHER" id="PTHR31325">
    <property type="entry name" value="OS01G0798800 PROTEIN-RELATED"/>
    <property type="match status" value="1"/>
</dbReference>
<evidence type="ECO:0000256" key="1">
    <source>
        <dbReference type="SAM" id="MobiDB-lite"/>
    </source>
</evidence>
<evidence type="ECO:0000259" key="3">
    <source>
        <dbReference type="Pfam" id="PF13968"/>
    </source>
</evidence>
<feature type="compositionally biased region" description="Polar residues" evidence="1">
    <location>
        <begin position="689"/>
        <end position="706"/>
    </location>
</feature>